<evidence type="ECO:0000256" key="1">
    <source>
        <dbReference type="ARBA" id="ARBA00005964"/>
    </source>
</evidence>
<evidence type="ECO:0000259" key="4">
    <source>
        <dbReference type="Pfam" id="PF00135"/>
    </source>
</evidence>
<keyword evidence="2 3" id="KW-0378">Hydrolase</keyword>
<comment type="similarity">
    <text evidence="1 3">Belongs to the type-B carboxylesterase/lipase family.</text>
</comment>
<dbReference type="Pfam" id="PF00135">
    <property type="entry name" value="COesterase"/>
    <property type="match status" value="2"/>
</dbReference>
<evidence type="ECO:0000313" key="5">
    <source>
        <dbReference type="EMBL" id="KAJ7729380.1"/>
    </source>
</evidence>
<evidence type="ECO:0000256" key="3">
    <source>
        <dbReference type="RuleBase" id="RU361235"/>
    </source>
</evidence>
<dbReference type="Gene3D" id="3.40.50.1820">
    <property type="entry name" value="alpha/beta hydrolase"/>
    <property type="match status" value="2"/>
</dbReference>
<dbReference type="EMBL" id="JARJLG010000198">
    <property type="protein sequence ID" value="KAJ7729380.1"/>
    <property type="molecule type" value="Genomic_DNA"/>
</dbReference>
<name>A0AAD7HW15_9AGAR</name>
<accession>A0AAD7HW15</accession>
<organism evidence="5 6">
    <name type="scientific">Mycena maculata</name>
    <dbReference type="NCBI Taxonomy" id="230809"/>
    <lineage>
        <taxon>Eukaryota</taxon>
        <taxon>Fungi</taxon>
        <taxon>Dikarya</taxon>
        <taxon>Basidiomycota</taxon>
        <taxon>Agaricomycotina</taxon>
        <taxon>Agaricomycetes</taxon>
        <taxon>Agaricomycetidae</taxon>
        <taxon>Agaricales</taxon>
        <taxon>Marasmiineae</taxon>
        <taxon>Mycenaceae</taxon>
        <taxon>Mycena</taxon>
    </lineage>
</organism>
<dbReference type="AlphaFoldDB" id="A0AAD7HW15"/>
<sequence>MATAVTDGLPVLVYIHDGGFESRRTSKYPPETIVLGLTEPMIFVTMEYCLGQFGFLPGTAVNDNGVLSAGLLDQKAALLWVQKYINQFGGNPNNVTIWGQSAGAGSVVYHLIGNRGTNTGLFNQVMGDSTPFFYLPNYNDTFPENLFAMFANLAWRVRQPVNERGYDDLSAWGINEGLGDRDTVELDIEPNAEQYYPLVDYQGSLSLQGQQMHGEMRYICSVVMIASIGYAAGLPTYQYQWDNPSLSSTHSAELVAFFNNDSVVFNSADTQLVAAMTGYWMSFVTSGMPTSSTAAIS</sequence>
<dbReference type="PANTHER" id="PTHR11559">
    <property type="entry name" value="CARBOXYLESTERASE"/>
    <property type="match status" value="1"/>
</dbReference>
<keyword evidence="6" id="KW-1185">Reference proteome</keyword>
<dbReference type="InterPro" id="IPR002018">
    <property type="entry name" value="CarbesteraseB"/>
</dbReference>
<dbReference type="PROSITE" id="PS00122">
    <property type="entry name" value="CARBOXYLESTERASE_B_1"/>
    <property type="match status" value="1"/>
</dbReference>
<dbReference type="Proteomes" id="UP001215280">
    <property type="component" value="Unassembled WGS sequence"/>
</dbReference>
<evidence type="ECO:0000256" key="2">
    <source>
        <dbReference type="ARBA" id="ARBA00022801"/>
    </source>
</evidence>
<dbReference type="InterPro" id="IPR029058">
    <property type="entry name" value="AB_hydrolase_fold"/>
</dbReference>
<feature type="domain" description="Carboxylesterase type B" evidence="4">
    <location>
        <begin position="6"/>
        <end position="129"/>
    </location>
</feature>
<protein>
    <recommendedName>
        <fullName evidence="3">Carboxylic ester hydrolase</fullName>
        <ecNumber evidence="3">3.1.1.-</ecNumber>
    </recommendedName>
</protein>
<dbReference type="EC" id="3.1.1.-" evidence="3"/>
<dbReference type="InterPro" id="IPR019826">
    <property type="entry name" value="Carboxylesterase_B_AS"/>
</dbReference>
<comment type="caution">
    <text evidence="5">The sequence shown here is derived from an EMBL/GenBank/DDBJ whole genome shotgun (WGS) entry which is preliminary data.</text>
</comment>
<feature type="domain" description="Carboxylesterase type B" evidence="4">
    <location>
        <begin position="203"/>
        <end position="291"/>
    </location>
</feature>
<dbReference type="InterPro" id="IPR050309">
    <property type="entry name" value="Type-B_Carboxylest/Lipase"/>
</dbReference>
<gene>
    <name evidence="5" type="ORF">DFH07DRAFT_969519</name>
</gene>
<dbReference type="SUPFAM" id="SSF53474">
    <property type="entry name" value="alpha/beta-Hydrolases"/>
    <property type="match status" value="1"/>
</dbReference>
<evidence type="ECO:0000313" key="6">
    <source>
        <dbReference type="Proteomes" id="UP001215280"/>
    </source>
</evidence>
<reference evidence="5" key="1">
    <citation type="submission" date="2023-03" db="EMBL/GenBank/DDBJ databases">
        <title>Massive genome expansion in bonnet fungi (Mycena s.s.) driven by repeated elements and novel gene families across ecological guilds.</title>
        <authorList>
            <consortium name="Lawrence Berkeley National Laboratory"/>
            <person name="Harder C.B."/>
            <person name="Miyauchi S."/>
            <person name="Viragh M."/>
            <person name="Kuo A."/>
            <person name="Thoen E."/>
            <person name="Andreopoulos B."/>
            <person name="Lu D."/>
            <person name="Skrede I."/>
            <person name="Drula E."/>
            <person name="Henrissat B."/>
            <person name="Morin E."/>
            <person name="Kohler A."/>
            <person name="Barry K."/>
            <person name="LaButti K."/>
            <person name="Morin E."/>
            <person name="Salamov A."/>
            <person name="Lipzen A."/>
            <person name="Mereny Z."/>
            <person name="Hegedus B."/>
            <person name="Baldrian P."/>
            <person name="Stursova M."/>
            <person name="Weitz H."/>
            <person name="Taylor A."/>
            <person name="Grigoriev I.V."/>
            <person name="Nagy L.G."/>
            <person name="Martin F."/>
            <person name="Kauserud H."/>
        </authorList>
    </citation>
    <scope>NUCLEOTIDE SEQUENCE</scope>
    <source>
        <strain evidence="5">CBHHK188m</strain>
    </source>
</reference>
<dbReference type="GO" id="GO:0016787">
    <property type="term" value="F:hydrolase activity"/>
    <property type="evidence" value="ECO:0007669"/>
    <property type="project" value="UniProtKB-KW"/>
</dbReference>
<proteinExistence type="inferred from homology"/>